<name>H3ZI36_9ALTE</name>
<dbReference type="STRING" id="1129374.AJE_15234"/>
<protein>
    <submittedName>
        <fullName evidence="1">Uncharacterized protein</fullName>
    </submittedName>
</protein>
<dbReference type="EMBL" id="AHTH01000049">
    <property type="protein sequence ID" value="EHR39678.1"/>
    <property type="molecule type" value="Genomic_DNA"/>
</dbReference>
<reference evidence="1 2" key="1">
    <citation type="journal article" date="2012" name="J. Bacteriol.">
        <title>Genome Sequence of Extracellular-Protease-Producing Alishewanella jeotgali Isolated from Traditional Korean Fermented Seafood.</title>
        <authorList>
            <person name="Jung J."/>
            <person name="Chun J."/>
            <person name="Park W."/>
        </authorList>
    </citation>
    <scope>NUCLEOTIDE SEQUENCE [LARGE SCALE GENOMIC DNA]</scope>
    <source>
        <strain evidence="1 2">KCTC 22429</strain>
    </source>
</reference>
<gene>
    <name evidence="1" type="ORF">AJE_15234</name>
</gene>
<keyword evidence="2" id="KW-1185">Reference proteome</keyword>
<dbReference type="RefSeq" id="WP_008951593.1">
    <property type="nucleotide sequence ID" value="NZ_AHTH01000049.1"/>
</dbReference>
<accession>H3ZI36</accession>
<comment type="caution">
    <text evidence="1">The sequence shown here is derived from an EMBL/GenBank/DDBJ whole genome shotgun (WGS) entry which is preliminary data.</text>
</comment>
<dbReference type="AlphaFoldDB" id="H3ZI36"/>
<organism evidence="1 2">
    <name type="scientific">Alishewanella jeotgali KCTC 22429</name>
    <dbReference type="NCBI Taxonomy" id="1129374"/>
    <lineage>
        <taxon>Bacteria</taxon>
        <taxon>Pseudomonadati</taxon>
        <taxon>Pseudomonadota</taxon>
        <taxon>Gammaproteobacteria</taxon>
        <taxon>Alteromonadales</taxon>
        <taxon>Alteromonadaceae</taxon>
        <taxon>Alishewanella</taxon>
    </lineage>
</organism>
<sequence length="127" mass="14577">MLRQALVCLLLLSLFVQLSGRHWLLHNDNAGIAVEHQHQTSAALSWHDLLHFLGKAHLHHADAEQISLENSAEARWHVFADLCHSAQLLWQTVPEVALDLRPDLVLITFSGWWPRSPQNLLWRPPRP</sequence>
<dbReference type="eggNOG" id="ENOG502ZI42">
    <property type="taxonomic scope" value="Bacteria"/>
</dbReference>
<dbReference type="PATRIC" id="fig|1129374.4.peg.3015"/>
<evidence type="ECO:0000313" key="1">
    <source>
        <dbReference type="EMBL" id="EHR39678.1"/>
    </source>
</evidence>
<evidence type="ECO:0000313" key="2">
    <source>
        <dbReference type="Proteomes" id="UP000012046"/>
    </source>
</evidence>
<proteinExistence type="predicted"/>
<dbReference type="Proteomes" id="UP000012046">
    <property type="component" value="Unassembled WGS sequence"/>
</dbReference>